<name>A0A2P2DVE1_9LEPT</name>
<evidence type="ECO:0000256" key="5">
    <source>
        <dbReference type="ARBA" id="ARBA00022679"/>
    </source>
</evidence>
<keyword evidence="11" id="KW-1185">Reference proteome</keyword>
<evidence type="ECO:0000256" key="1">
    <source>
        <dbReference type="ARBA" id="ARBA00002869"/>
    </source>
</evidence>
<reference evidence="10 11" key="1">
    <citation type="submission" date="2018-02" db="EMBL/GenBank/DDBJ databases">
        <title>Novel Leptospira species isolated from soil and water in Japan.</title>
        <authorList>
            <person name="Nakao R."/>
            <person name="Masuzawa T."/>
        </authorList>
    </citation>
    <scope>NUCLEOTIDE SEQUENCE [LARGE SCALE GENOMIC DNA]</scope>
    <source>
        <strain evidence="10 11">YH101</strain>
    </source>
</reference>
<evidence type="ECO:0000313" key="10">
    <source>
        <dbReference type="EMBL" id="GBF48609.1"/>
    </source>
</evidence>
<comment type="catalytic activity">
    <reaction evidence="7">
        <text>4 porphobilinogen + H2O = hydroxymethylbilane + 4 NH4(+)</text>
        <dbReference type="Rhea" id="RHEA:13185"/>
        <dbReference type="ChEBI" id="CHEBI:15377"/>
        <dbReference type="ChEBI" id="CHEBI:28938"/>
        <dbReference type="ChEBI" id="CHEBI:57845"/>
        <dbReference type="ChEBI" id="CHEBI:58126"/>
        <dbReference type="EC" id="2.5.1.61"/>
    </reaction>
</comment>
<keyword evidence="5" id="KW-0808">Transferase</keyword>
<protein>
    <recommendedName>
        <fullName evidence="4 8">Hydroxymethylbilane synthase</fullName>
        <ecNumber evidence="4 8">2.5.1.61</ecNumber>
    </recommendedName>
</protein>
<dbReference type="SUPFAM" id="SSF54782">
    <property type="entry name" value="Porphobilinogen deaminase (hydroxymethylbilane synthase), C-terminal domain"/>
    <property type="match status" value="1"/>
</dbReference>
<dbReference type="PANTHER" id="PTHR11557:SF0">
    <property type="entry name" value="PORPHOBILINOGEN DEAMINASE"/>
    <property type="match status" value="1"/>
</dbReference>
<dbReference type="AlphaFoldDB" id="A0A2P2DVE1"/>
<dbReference type="GO" id="GO:0005737">
    <property type="term" value="C:cytoplasm"/>
    <property type="evidence" value="ECO:0007669"/>
    <property type="project" value="UniProtKB-UniRule"/>
</dbReference>
<dbReference type="EC" id="2.5.1.61" evidence="4 8"/>
<dbReference type="PANTHER" id="PTHR11557">
    <property type="entry name" value="PORPHOBILINOGEN DEAMINASE"/>
    <property type="match status" value="1"/>
</dbReference>
<comment type="similarity">
    <text evidence="3">Belongs to the HMBS family.</text>
</comment>
<dbReference type="InterPro" id="IPR036803">
    <property type="entry name" value="Porphobilinogen_deaminase_C_sf"/>
</dbReference>
<evidence type="ECO:0000256" key="3">
    <source>
        <dbReference type="ARBA" id="ARBA00005638"/>
    </source>
</evidence>
<dbReference type="NCBIfam" id="TIGR00212">
    <property type="entry name" value="hemC"/>
    <property type="match status" value="1"/>
</dbReference>
<dbReference type="Gene3D" id="3.40.190.10">
    <property type="entry name" value="Periplasmic binding protein-like II"/>
    <property type="match status" value="2"/>
</dbReference>
<evidence type="ECO:0000256" key="7">
    <source>
        <dbReference type="ARBA" id="ARBA00048169"/>
    </source>
</evidence>
<comment type="caution">
    <text evidence="10">The sequence shown here is derived from an EMBL/GenBank/DDBJ whole genome shotgun (WGS) entry which is preliminary data.</text>
</comment>
<gene>
    <name evidence="10" type="primary">hemC</name>
    <name evidence="10" type="ORF">LPTSP4_01090</name>
</gene>
<dbReference type="PRINTS" id="PR00151">
    <property type="entry name" value="PORPHBDMNASE"/>
</dbReference>
<evidence type="ECO:0000256" key="8">
    <source>
        <dbReference type="NCBIfam" id="TIGR00212"/>
    </source>
</evidence>
<dbReference type="InterPro" id="IPR000860">
    <property type="entry name" value="HemC"/>
</dbReference>
<keyword evidence="6" id="KW-0627">Porphyrin biosynthesis</keyword>
<comment type="pathway">
    <text evidence="2">Porphyrin-containing compound metabolism; protoporphyrin-IX biosynthesis; coproporphyrinogen-III from 5-aminolevulinate: step 2/4.</text>
</comment>
<organism evidence="10 11">
    <name type="scientific">Leptospira ryugenii</name>
    <dbReference type="NCBI Taxonomy" id="1917863"/>
    <lineage>
        <taxon>Bacteria</taxon>
        <taxon>Pseudomonadati</taxon>
        <taxon>Spirochaetota</taxon>
        <taxon>Spirochaetia</taxon>
        <taxon>Leptospirales</taxon>
        <taxon>Leptospiraceae</taxon>
        <taxon>Leptospira</taxon>
    </lineage>
</organism>
<evidence type="ECO:0000259" key="9">
    <source>
        <dbReference type="Pfam" id="PF01379"/>
    </source>
</evidence>
<feature type="domain" description="Porphobilinogen deaminase N-terminal" evidence="9">
    <location>
        <begin position="10"/>
        <end position="247"/>
    </location>
</feature>
<evidence type="ECO:0000256" key="4">
    <source>
        <dbReference type="ARBA" id="ARBA00012655"/>
    </source>
</evidence>
<evidence type="ECO:0000256" key="2">
    <source>
        <dbReference type="ARBA" id="ARBA00004735"/>
    </source>
</evidence>
<sequence length="514" mass="58294">MRTTNIKKVIIGARSSTLSKLQAITVGEALNQKFPEIVIEYAFRETKGDLDQTTALPDFGGQSVFTKDLEEDLYAKKIDLIVHSWKDMDLGERKNSKVFSVLKRKDPRDVLLFKKTSIDAHNRPIQILTSSPRRAHQLLSFLPQYLPIQLQSLGFEVHSVRGNVPTRLEKCSSSQADGIVIAKAALDRLLSEQIPKSIREEVLQTQESIRKQLLNYFFMVLPLSICPTAPAQGALAVQILEENEELESLVKQITDRSTEECCLAERSALKMFGGGCHQKIGVTFLKRSYGTIQFLSGLKEDNVYTKENQILGTKELSFQREEVWPPGAKMAQRQRERLTYKIPPDSDLFVSRGYAFPLDLRTIPDKELVWTAGLGTWRELASRGIWVHGSVDGLGEQEPIDVRLLLGRTPRFIKLSHLESDSAFGQYSLISTYKLSSPEIPFPFDPNKIKAAFWRSGTEYSIVTNRFPILKRVIHFSGPGSTHQKIKNDLKDDLDAQIYVSLSFDDWVERHIKK</sequence>
<dbReference type="GO" id="GO:0006783">
    <property type="term" value="P:heme biosynthetic process"/>
    <property type="evidence" value="ECO:0007669"/>
    <property type="project" value="TreeGrafter"/>
</dbReference>
<accession>A0A2P2DVE1</accession>
<evidence type="ECO:0000313" key="11">
    <source>
        <dbReference type="Proteomes" id="UP000245133"/>
    </source>
</evidence>
<dbReference type="RefSeq" id="WP_244594234.1">
    <property type="nucleotide sequence ID" value="NZ_BFBB01000001.1"/>
</dbReference>
<proteinExistence type="inferred from homology"/>
<dbReference type="EMBL" id="BFBB01000001">
    <property type="protein sequence ID" value="GBF48609.1"/>
    <property type="molecule type" value="Genomic_DNA"/>
</dbReference>
<dbReference type="Proteomes" id="UP000245133">
    <property type="component" value="Unassembled WGS sequence"/>
</dbReference>
<comment type="function">
    <text evidence="1">Tetrapolymerization of the monopyrrole PBG into the hydroxymethylbilane pre-uroporphyrinogen in several discrete steps.</text>
</comment>
<dbReference type="Pfam" id="PF01379">
    <property type="entry name" value="Porphobil_deam"/>
    <property type="match status" value="1"/>
</dbReference>
<dbReference type="InterPro" id="IPR022417">
    <property type="entry name" value="Porphobilin_deaminase_N"/>
</dbReference>
<evidence type="ECO:0000256" key="6">
    <source>
        <dbReference type="ARBA" id="ARBA00023244"/>
    </source>
</evidence>
<dbReference type="SUPFAM" id="SSF53850">
    <property type="entry name" value="Periplasmic binding protein-like II"/>
    <property type="match status" value="1"/>
</dbReference>
<dbReference type="GO" id="GO:0004418">
    <property type="term" value="F:hydroxymethylbilane synthase activity"/>
    <property type="evidence" value="ECO:0007669"/>
    <property type="project" value="UniProtKB-UniRule"/>
</dbReference>